<sequence>MAVHFDMHGKIGTRKGKKYGFLYFSDPESDCTKLVLGHIIGEVLEKFEVPFVCGYGPLDLANLQQNIFAQENAEPTNLHSTASFAIWISYVPGVVQLENDWPICLAIVALSSEVARGRDFGLKISVYGILQFQIYFKEF</sequence>
<protein>
    <submittedName>
        <fullName evidence="1">Uncharacterized protein</fullName>
    </submittedName>
</protein>
<accession>A0A2J6RM44</accession>
<evidence type="ECO:0000313" key="2">
    <source>
        <dbReference type="Proteomes" id="UP000235786"/>
    </source>
</evidence>
<dbReference type="EMBL" id="KZ613946">
    <property type="protein sequence ID" value="PMD39596.1"/>
    <property type="molecule type" value="Genomic_DNA"/>
</dbReference>
<name>A0A2J6RM44_HYAVF</name>
<dbReference type="AlphaFoldDB" id="A0A2J6RM44"/>
<reference evidence="1 2" key="1">
    <citation type="submission" date="2016-04" db="EMBL/GenBank/DDBJ databases">
        <title>A degradative enzymes factory behind the ericoid mycorrhizal symbiosis.</title>
        <authorList>
            <consortium name="DOE Joint Genome Institute"/>
            <person name="Martino E."/>
            <person name="Morin E."/>
            <person name="Grelet G."/>
            <person name="Kuo A."/>
            <person name="Kohler A."/>
            <person name="Daghino S."/>
            <person name="Barry K."/>
            <person name="Choi C."/>
            <person name="Cichocki N."/>
            <person name="Clum A."/>
            <person name="Copeland A."/>
            <person name="Hainaut M."/>
            <person name="Haridas S."/>
            <person name="Labutti K."/>
            <person name="Lindquist E."/>
            <person name="Lipzen A."/>
            <person name="Khouja H.-R."/>
            <person name="Murat C."/>
            <person name="Ohm R."/>
            <person name="Olson A."/>
            <person name="Spatafora J."/>
            <person name="Veneault-Fourrey C."/>
            <person name="Henrissat B."/>
            <person name="Grigoriev I."/>
            <person name="Martin F."/>
            <person name="Perotto S."/>
        </authorList>
    </citation>
    <scope>NUCLEOTIDE SEQUENCE [LARGE SCALE GENOMIC DNA]</scope>
    <source>
        <strain evidence="1 2">F</strain>
    </source>
</reference>
<keyword evidence="2" id="KW-1185">Reference proteome</keyword>
<gene>
    <name evidence="1" type="ORF">L207DRAFT_529559</name>
</gene>
<organism evidence="1 2">
    <name type="scientific">Hyaloscypha variabilis (strain UAMH 11265 / GT02V1 / F)</name>
    <name type="common">Meliniomyces variabilis</name>
    <dbReference type="NCBI Taxonomy" id="1149755"/>
    <lineage>
        <taxon>Eukaryota</taxon>
        <taxon>Fungi</taxon>
        <taxon>Dikarya</taxon>
        <taxon>Ascomycota</taxon>
        <taxon>Pezizomycotina</taxon>
        <taxon>Leotiomycetes</taxon>
        <taxon>Helotiales</taxon>
        <taxon>Hyaloscyphaceae</taxon>
        <taxon>Hyaloscypha</taxon>
        <taxon>Hyaloscypha variabilis</taxon>
    </lineage>
</organism>
<evidence type="ECO:0000313" key="1">
    <source>
        <dbReference type="EMBL" id="PMD39596.1"/>
    </source>
</evidence>
<proteinExistence type="predicted"/>
<dbReference type="Proteomes" id="UP000235786">
    <property type="component" value="Unassembled WGS sequence"/>
</dbReference>